<protein>
    <submittedName>
        <fullName evidence="1">Uncharacterized protein</fullName>
    </submittedName>
</protein>
<evidence type="ECO:0000313" key="1">
    <source>
        <dbReference type="EMBL" id="KAL3661760.1"/>
    </source>
</evidence>
<sequence>MKELDLVSAALRAETPQSSIKIDFDGSVATRPMDDLSDYVDPEVWATKRSSTAVFSKSTDVDVSATLDTPEETGRQLGNDGRTHTLSNGEVVAFVDDLEALPYHAVI</sequence>
<dbReference type="Proteomes" id="UP001632037">
    <property type="component" value="Unassembled WGS sequence"/>
</dbReference>
<evidence type="ECO:0000313" key="2">
    <source>
        <dbReference type="Proteomes" id="UP001632037"/>
    </source>
</evidence>
<dbReference type="EMBL" id="JBIMZQ010000034">
    <property type="protein sequence ID" value="KAL3661760.1"/>
    <property type="molecule type" value="Genomic_DNA"/>
</dbReference>
<comment type="caution">
    <text evidence="1">The sequence shown here is derived from an EMBL/GenBank/DDBJ whole genome shotgun (WGS) entry which is preliminary data.</text>
</comment>
<reference evidence="1 2" key="1">
    <citation type="submission" date="2024-09" db="EMBL/GenBank/DDBJ databases">
        <title>Genome sequencing and assembly of Phytophthora oleae, isolate VK10A, causative agent of rot of olive drupes.</title>
        <authorList>
            <person name="Conti Taguali S."/>
            <person name="Riolo M."/>
            <person name="La Spada F."/>
            <person name="Cacciola S.O."/>
            <person name="Dionisio G."/>
        </authorList>
    </citation>
    <scope>NUCLEOTIDE SEQUENCE [LARGE SCALE GENOMIC DNA]</scope>
    <source>
        <strain evidence="1 2">VK10A</strain>
    </source>
</reference>
<organism evidence="1 2">
    <name type="scientific">Phytophthora oleae</name>
    <dbReference type="NCBI Taxonomy" id="2107226"/>
    <lineage>
        <taxon>Eukaryota</taxon>
        <taxon>Sar</taxon>
        <taxon>Stramenopiles</taxon>
        <taxon>Oomycota</taxon>
        <taxon>Peronosporomycetes</taxon>
        <taxon>Peronosporales</taxon>
        <taxon>Peronosporaceae</taxon>
        <taxon>Phytophthora</taxon>
    </lineage>
</organism>
<dbReference type="AlphaFoldDB" id="A0ABD3F6X4"/>
<keyword evidence="2" id="KW-1185">Reference proteome</keyword>
<proteinExistence type="predicted"/>
<gene>
    <name evidence="1" type="ORF">V7S43_013056</name>
</gene>
<name>A0ABD3F6X4_9STRA</name>
<accession>A0ABD3F6X4</accession>